<keyword evidence="4" id="KW-0238">DNA-binding</keyword>
<protein>
    <submittedName>
        <fullName evidence="6">Uncharacterized protein</fullName>
    </submittedName>
</protein>
<reference evidence="6" key="1">
    <citation type="journal article" date="2021" name="Nat. Commun.">
        <title>Genetic determinants of endophytism in the Arabidopsis root mycobiome.</title>
        <authorList>
            <person name="Mesny F."/>
            <person name="Miyauchi S."/>
            <person name="Thiergart T."/>
            <person name="Pickel B."/>
            <person name="Atanasova L."/>
            <person name="Karlsson M."/>
            <person name="Huettel B."/>
            <person name="Barry K.W."/>
            <person name="Haridas S."/>
            <person name="Chen C."/>
            <person name="Bauer D."/>
            <person name="Andreopoulos W."/>
            <person name="Pangilinan J."/>
            <person name="LaButti K."/>
            <person name="Riley R."/>
            <person name="Lipzen A."/>
            <person name="Clum A."/>
            <person name="Drula E."/>
            <person name="Henrissat B."/>
            <person name="Kohler A."/>
            <person name="Grigoriev I.V."/>
            <person name="Martin F.M."/>
            <person name="Hacquard S."/>
        </authorList>
    </citation>
    <scope>NUCLEOTIDE SEQUENCE</scope>
    <source>
        <strain evidence="6">MPI-CAGE-AT-0021</strain>
    </source>
</reference>
<dbReference type="Gene3D" id="3.30.70.870">
    <property type="entry name" value="Elongation Factor G (Translational Gtpase), domain 3"/>
    <property type="match status" value="1"/>
</dbReference>
<name>A0A9P9IZA3_9HYPO</name>
<evidence type="ECO:0000256" key="4">
    <source>
        <dbReference type="ARBA" id="ARBA00023269"/>
    </source>
</evidence>
<evidence type="ECO:0000256" key="1">
    <source>
        <dbReference type="ARBA" id="ARBA00004286"/>
    </source>
</evidence>
<keyword evidence="4" id="KW-0544">Nucleosome core</keyword>
<dbReference type="PRINTS" id="PR00622">
    <property type="entry name" value="HISTONEH3"/>
</dbReference>
<evidence type="ECO:0000313" key="6">
    <source>
        <dbReference type="EMBL" id="KAH7141393.1"/>
    </source>
</evidence>
<comment type="similarity">
    <text evidence="2">Belongs to the histone H3 family.</text>
</comment>
<keyword evidence="3" id="KW-0158">Chromosome</keyword>
<dbReference type="GO" id="GO:0030527">
    <property type="term" value="F:structural constituent of chromatin"/>
    <property type="evidence" value="ECO:0007669"/>
    <property type="project" value="InterPro"/>
</dbReference>
<dbReference type="EMBL" id="JAGMUU010000012">
    <property type="protein sequence ID" value="KAH7141393.1"/>
    <property type="molecule type" value="Genomic_DNA"/>
</dbReference>
<gene>
    <name evidence="6" type="ORF">B0J13DRAFT_526636</name>
</gene>
<dbReference type="AlphaFoldDB" id="A0A9P9IZA3"/>
<evidence type="ECO:0000313" key="7">
    <source>
        <dbReference type="Proteomes" id="UP000717696"/>
    </source>
</evidence>
<keyword evidence="7" id="KW-1185">Reference proteome</keyword>
<dbReference type="Proteomes" id="UP000717696">
    <property type="component" value="Unassembled WGS sequence"/>
</dbReference>
<dbReference type="PANTHER" id="PTHR11426">
    <property type="entry name" value="HISTONE H3"/>
    <property type="match status" value="1"/>
</dbReference>
<dbReference type="InterPro" id="IPR000164">
    <property type="entry name" value="Histone_H3/CENP-A"/>
</dbReference>
<organism evidence="6 7">
    <name type="scientific">Dactylonectria estremocensis</name>
    <dbReference type="NCBI Taxonomy" id="1079267"/>
    <lineage>
        <taxon>Eukaryota</taxon>
        <taxon>Fungi</taxon>
        <taxon>Dikarya</taxon>
        <taxon>Ascomycota</taxon>
        <taxon>Pezizomycotina</taxon>
        <taxon>Sordariomycetes</taxon>
        <taxon>Hypocreomycetidae</taxon>
        <taxon>Hypocreales</taxon>
        <taxon>Nectriaceae</taxon>
        <taxon>Dactylonectria</taxon>
    </lineage>
</organism>
<dbReference type="GO" id="GO:0003677">
    <property type="term" value="F:DNA binding"/>
    <property type="evidence" value="ECO:0007669"/>
    <property type="project" value="InterPro"/>
</dbReference>
<evidence type="ECO:0000256" key="2">
    <source>
        <dbReference type="ARBA" id="ARBA00010343"/>
    </source>
</evidence>
<dbReference type="GO" id="GO:0046982">
    <property type="term" value="F:protein heterodimerization activity"/>
    <property type="evidence" value="ECO:0007669"/>
    <property type="project" value="InterPro"/>
</dbReference>
<dbReference type="Gene3D" id="1.10.20.10">
    <property type="entry name" value="Histone, subunit A"/>
    <property type="match status" value="1"/>
</dbReference>
<accession>A0A9P9IZA3</accession>
<dbReference type="InterPro" id="IPR009072">
    <property type="entry name" value="Histone-fold"/>
</dbReference>
<proteinExistence type="inferred from homology"/>
<feature type="region of interest" description="Disordered" evidence="5">
    <location>
        <begin position="67"/>
        <end position="100"/>
    </location>
</feature>
<evidence type="ECO:0000256" key="3">
    <source>
        <dbReference type="ARBA" id="ARBA00022454"/>
    </source>
</evidence>
<sequence length="276" mass="30225">MHGTKRNDTTCHPSHLDSSLLSGKLPSTCGVKKPHCYKPGTAALCEIRRSQKSTELLIRKLPSLPALSRPTLTPRPRRGINPSTPFDRTPHPSRVTLPPTTHTQTSIVVTVSPTLTGEHVVASAGELHLEIFLNDLQSDHASVLLNISNLPEYTTKDELLHQWTKAFPRQVPEVWYLGAQDPPMSCAQVVVPAAAAAAATPAARPCHCLCPYRTSYRGGAHGGRPPSQGHARCCHFGAREVQRGQEEERQKMKRETLAILKRVAAEEKAGEEEAKE</sequence>
<dbReference type="GO" id="GO:0000786">
    <property type="term" value="C:nucleosome"/>
    <property type="evidence" value="ECO:0007669"/>
    <property type="project" value="UniProtKB-KW"/>
</dbReference>
<comment type="subcellular location">
    <subcellularLocation>
        <location evidence="1">Chromosome</location>
    </subcellularLocation>
</comment>
<dbReference type="SUPFAM" id="SSF47113">
    <property type="entry name" value="Histone-fold"/>
    <property type="match status" value="1"/>
</dbReference>
<evidence type="ECO:0000256" key="5">
    <source>
        <dbReference type="SAM" id="MobiDB-lite"/>
    </source>
</evidence>
<comment type="caution">
    <text evidence="6">The sequence shown here is derived from an EMBL/GenBank/DDBJ whole genome shotgun (WGS) entry which is preliminary data.</text>
</comment>